<keyword evidence="3" id="KW-0028">Amino-acid biosynthesis</keyword>
<evidence type="ECO:0000256" key="1">
    <source>
        <dbReference type="ARBA" id="ARBA00005047"/>
    </source>
</evidence>
<evidence type="ECO:0000256" key="3">
    <source>
        <dbReference type="ARBA" id="ARBA00022605"/>
    </source>
</evidence>
<proteinExistence type="inferred from homology"/>
<name>A0A3B0VVJ9_9ZZZZ</name>
<dbReference type="InterPro" id="IPR038494">
    <property type="entry name" value="IGPD_sf"/>
</dbReference>
<dbReference type="HAMAP" id="MF_00076">
    <property type="entry name" value="HisB"/>
    <property type="match status" value="1"/>
</dbReference>
<dbReference type="FunFam" id="3.30.230.40:FF:000001">
    <property type="entry name" value="Imidazoleglycerol-phosphate dehydratase HisB"/>
    <property type="match status" value="1"/>
</dbReference>
<accession>A0A3B0VVJ9</accession>
<gene>
    <name evidence="6" type="ORF">MNBD_GAMMA02-1243</name>
</gene>
<dbReference type="InterPro" id="IPR000807">
    <property type="entry name" value="ImidazoleglycerolP_deHydtase"/>
</dbReference>
<evidence type="ECO:0000256" key="5">
    <source>
        <dbReference type="ARBA" id="ARBA00023239"/>
    </source>
</evidence>
<dbReference type="InterPro" id="IPR020565">
    <property type="entry name" value="ImidazoleglycerP_deHydtase_CS"/>
</dbReference>
<comment type="pathway">
    <text evidence="1">Amino-acid biosynthesis; L-histidine biosynthesis; L-histidine from 5-phospho-alpha-D-ribose 1-diphosphate: step 6/9.</text>
</comment>
<protein>
    <recommendedName>
        <fullName evidence="2">Imidazoleglycerol-phosphate dehydratase</fullName>
    </recommendedName>
</protein>
<dbReference type="EMBL" id="UOFA01000318">
    <property type="protein sequence ID" value="VAW47071.1"/>
    <property type="molecule type" value="Genomic_DNA"/>
</dbReference>
<dbReference type="GO" id="GO:0004424">
    <property type="term" value="F:imidazoleglycerol-phosphate dehydratase activity"/>
    <property type="evidence" value="ECO:0007669"/>
    <property type="project" value="InterPro"/>
</dbReference>
<keyword evidence="4" id="KW-0368">Histidine biosynthesis</keyword>
<dbReference type="InterPro" id="IPR020568">
    <property type="entry name" value="Ribosomal_Su5_D2-typ_SF"/>
</dbReference>
<dbReference type="UniPathway" id="UPA00031">
    <property type="reaction ID" value="UER00011"/>
</dbReference>
<dbReference type="AlphaFoldDB" id="A0A3B0VVJ9"/>
<keyword evidence="5 6" id="KW-0456">Lyase</keyword>
<dbReference type="PROSITE" id="PS00954">
    <property type="entry name" value="IGP_DEHYDRATASE_1"/>
    <property type="match status" value="1"/>
</dbReference>
<dbReference type="Pfam" id="PF00475">
    <property type="entry name" value="IGPD"/>
    <property type="match status" value="1"/>
</dbReference>
<dbReference type="PANTHER" id="PTHR23133:SF2">
    <property type="entry name" value="IMIDAZOLEGLYCEROL-PHOSPHATE DEHYDRATASE"/>
    <property type="match status" value="1"/>
</dbReference>
<dbReference type="Gene3D" id="3.30.230.40">
    <property type="entry name" value="Imidazole glycerol phosphate dehydratase, domain 1"/>
    <property type="match status" value="2"/>
</dbReference>
<dbReference type="FunFam" id="3.30.230.40:FF:000003">
    <property type="entry name" value="Imidazoleglycerol-phosphate dehydratase HisB"/>
    <property type="match status" value="1"/>
</dbReference>
<dbReference type="GO" id="GO:0000105">
    <property type="term" value="P:L-histidine biosynthetic process"/>
    <property type="evidence" value="ECO:0007669"/>
    <property type="project" value="UniProtKB-UniPathway"/>
</dbReference>
<dbReference type="PANTHER" id="PTHR23133">
    <property type="entry name" value="IMIDAZOLEGLYCEROL-PHOSPHATE DEHYDRATASE HIS7"/>
    <property type="match status" value="1"/>
</dbReference>
<reference evidence="6" key="1">
    <citation type="submission" date="2018-06" db="EMBL/GenBank/DDBJ databases">
        <authorList>
            <person name="Zhirakovskaya E."/>
        </authorList>
    </citation>
    <scope>NUCLEOTIDE SEQUENCE</scope>
</reference>
<organism evidence="6">
    <name type="scientific">hydrothermal vent metagenome</name>
    <dbReference type="NCBI Taxonomy" id="652676"/>
    <lineage>
        <taxon>unclassified sequences</taxon>
        <taxon>metagenomes</taxon>
        <taxon>ecological metagenomes</taxon>
    </lineage>
</organism>
<sequence>MIKVSRTTKETQIELSLDINANDMKAPKDKNISTGLPFFDHMLDQLASHAGWYIDLQVTADLEVDDHHGIEDVAICLGEALYQAWQAAKPNQRYGQRLLPMDEAMTLCAVDLCGRPYSVIDLPFSQPMLGGINTEMWEHFFYTLAINSKICLHLKSQYFRNNHHLVESAFKALAYALKEALKPVTGTAERSTKGML</sequence>
<evidence type="ECO:0000313" key="6">
    <source>
        <dbReference type="EMBL" id="VAW47071.1"/>
    </source>
</evidence>
<evidence type="ECO:0000256" key="4">
    <source>
        <dbReference type="ARBA" id="ARBA00023102"/>
    </source>
</evidence>
<dbReference type="SUPFAM" id="SSF54211">
    <property type="entry name" value="Ribosomal protein S5 domain 2-like"/>
    <property type="match status" value="2"/>
</dbReference>
<evidence type="ECO:0000256" key="2">
    <source>
        <dbReference type="ARBA" id="ARBA00016664"/>
    </source>
</evidence>
<dbReference type="CDD" id="cd07914">
    <property type="entry name" value="IGPD"/>
    <property type="match status" value="1"/>
</dbReference>